<dbReference type="AlphaFoldDB" id="A0A1Y5P719"/>
<name>A0A1Y5P719_9MICO</name>
<proteinExistence type="predicted"/>
<protein>
    <submittedName>
        <fullName evidence="1">Uncharacterized protein</fullName>
    </submittedName>
</protein>
<dbReference type="EMBL" id="FLQR01000006">
    <property type="protein sequence ID" value="SBS71901.1"/>
    <property type="molecule type" value="Genomic_DNA"/>
</dbReference>
<organism evidence="1">
    <name type="scientific">uncultured Microbacterium sp</name>
    <dbReference type="NCBI Taxonomy" id="191216"/>
    <lineage>
        <taxon>Bacteria</taxon>
        <taxon>Bacillati</taxon>
        <taxon>Actinomycetota</taxon>
        <taxon>Actinomycetes</taxon>
        <taxon>Micrococcales</taxon>
        <taxon>Microbacteriaceae</taxon>
        <taxon>Microbacterium</taxon>
        <taxon>environmental samples</taxon>
    </lineage>
</organism>
<accession>A0A1Y5P719</accession>
<gene>
    <name evidence="1" type="ORF">MIPYR_20288</name>
</gene>
<evidence type="ECO:0000313" key="1">
    <source>
        <dbReference type="EMBL" id="SBS71901.1"/>
    </source>
</evidence>
<dbReference type="RefSeq" id="WP_295575014.1">
    <property type="nucleotide sequence ID" value="NZ_FLQR01000006.1"/>
</dbReference>
<reference evidence="1" key="1">
    <citation type="submission" date="2016-03" db="EMBL/GenBank/DDBJ databases">
        <authorList>
            <person name="Ploux O."/>
        </authorList>
    </citation>
    <scope>NUCLEOTIDE SEQUENCE</scope>
    <source>
        <strain evidence="1">UC1</strain>
    </source>
</reference>
<sequence>MTTDDADEIIRKTGMLALLYYPELHADDPDYSLGSDVDWVLDHVTAPDPEGAVVLRDAIGRTIIDPTAYRADLASLVYAAGPTAS</sequence>